<dbReference type="AlphaFoldDB" id="A0A6C0JWX4"/>
<reference evidence="2" key="1">
    <citation type="journal article" date="2020" name="Nature">
        <title>Giant virus diversity and host interactions through global metagenomics.</title>
        <authorList>
            <person name="Schulz F."/>
            <person name="Roux S."/>
            <person name="Paez-Espino D."/>
            <person name="Jungbluth S."/>
            <person name="Walsh D.A."/>
            <person name="Denef V.J."/>
            <person name="McMahon K.D."/>
            <person name="Konstantinidis K.T."/>
            <person name="Eloe-Fadrosh E.A."/>
            <person name="Kyrpides N.C."/>
            <person name="Woyke T."/>
        </authorList>
    </citation>
    <scope>NUCLEOTIDE SEQUENCE</scope>
    <source>
        <strain evidence="2">GVMAG-S-1101164-67</strain>
    </source>
</reference>
<name>A0A6C0JWX4_9ZZZZ</name>
<dbReference type="PANTHER" id="PTHR43630:SF2">
    <property type="entry name" value="GLYCOSYLTRANSFERASE"/>
    <property type="match status" value="1"/>
</dbReference>
<dbReference type="InterPro" id="IPR019734">
    <property type="entry name" value="TPR_rpt"/>
</dbReference>
<dbReference type="InterPro" id="IPR011990">
    <property type="entry name" value="TPR-like_helical_dom_sf"/>
</dbReference>
<dbReference type="EMBL" id="MN740749">
    <property type="protein sequence ID" value="QHU10009.1"/>
    <property type="molecule type" value="Genomic_DNA"/>
</dbReference>
<protein>
    <recommendedName>
        <fullName evidence="1">Glycosyltransferase 2-like domain-containing protein</fullName>
    </recommendedName>
</protein>
<accession>A0A6C0JWX4</accession>
<dbReference type="InterPro" id="IPR029044">
    <property type="entry name" value="Nucleotide-diphossugar_trans"/>
</dbReference>
<organism evidence="2">
    <name type="scientific">viral metagenome</name>
    <dbReference type="NCBI Taxonomy" id="1070528"/>
    <lineage>
        <taxon>unclassified sequences</taxon>
        <taxon>metagenomes</taxon>
        <taxon>organismal metagenomes</taxon>
    </lineage>
</organism>
<proteinExistence type="predicted"/>
<dbReference type="SUPFAM" id="SSF53448">
    <property type="entry name" value="Nucleotide-diphospho-sugar transferases"/>
    <property type="match status" value="1"/>
</dbReference>
<dbReference type="Gene3D" id="3.90.550.10">
    <property type="entry name" value="Spore Coat Polysaccharide Biosynthesis Protein SpsA, Chain A"/>
    <property type="match status" value="1"/>
</dbReference>
<dbReference type="PANTHER" id="PTHR43630">
    <property type="entry name" value="POLY-BETA-1,6-N-ACETYL-D-GLUCOSAMINE SYNTHASE"/>
    <property type="match status" value="1"/>
</dbReference>
<feature type="domain" description="Glycosyltransferase 2-like" evidence="1">
    <location>
        <begin position="26"/>
        <end position="155"/>
    </location>
</feature>
<dbReference type="PROSITE" id="PS50005">
    <property type="entry name" value="TPR"/>
    <property type="match status" value="1"/>
</dbReference>
<evidence type="ECO:0000259" key="1">
    <source>
        <dbReference type="Pfam" id="PF00535"/>
    </source>
</evidence>
<evidence type="ECO:0000313" key="2">
    <source>
        <dbReference type="EMBL" id="QHU10009.1"/>
    </source>
</evidence>
<sequence>MPKQVIQDQSITFTISNLHPTLCLNMIVKNESRIIERLLQSVVDIIDTYCICDTGSTDNTTEIITDFFNKAGIPGKIVYEPFRDFGYNRTFALNACTDMENVDYILLLDADMILQLNPVISPPMFKDMLKEDAYTIFQGSNSFYYKNTRIVKNRRGITYWGVTHEYVNMPNGCIQSGFDKNVIFINDIGDGGSKANKFARDVELLKNGLKELPNNDRYTFYLANTYYDGGQYGLAIEMYRQRVEIGGWFEEIWYSYYRIGKCYAHMGNMSGAIEVWMDAYNVFPNRLENLCEIIKYYRETGKNNLAYAFYVLADKSRNRYPNRDYLFTEKDAYEYKLDFELTIIGYYTNPENYDIPKCCITVINHHNINEIAVKNVLSNYKFYAQALCDTKIELLDVSELQTIGNTLNMYLDEMYSTTPTLCLNKPGGNILTVLKRYVNYKIDENGGYVNKEQIITKNVVSTFRLNSLSKKMEKIGEPEFLLNYNTVLDNVYVGLEDVRLYENNGTIFYNANRGINYNNIRIEHGQISKSAKSTEKSVLLQKQGSSVIEKNWVIVEHKDDTIYCIYKWYPLTIGKIVNENTSDDSPVLFETIYEHPTPGAFKHLRGSSNGVRISNEIWFLCHTVSYEDRRYYYQMFVVLDCETYVPKKYTPWFTFEKKKVEYSLGFVHLEDLDVLLIGYSLMDCETKYMTVKLDSVKDMFLLV</sequence>
<dbReference type="InterPro" id="IPR001173">
    <property type="entry name" value="Glyco_trans_2-like"/>
</dbReference>
<dbReference type="Gene3D" id="1.25.40.10">
    <property type="entry name" value="Tetratricopeptide repeat domain"/>
    <property type="match status" value="1"/>
</dbReference>
<dbReference type="Pfam" id="PF00535">
    <property type="entry name" value="Glycos_transf_2"/>
    <property type="match status" value="1"/>
</dbReference>
<dbReference type="SUPFAM" id="SSF48452">
    <property type="entry name" value="TPR-like"/>
    <property type="match status" value="1"/>
</dbReference>